<dbReference type="InterPro" id="IPR023885">
    <property type="entry name" value="4Fe4S-binding_SPASM_dom"/>
</dbReference>
<evidence type="ECO:0000313" key="10">
    <source>
        <dbReference type="Proteomes" id="UP000295781"/>
    </source>
</evidence>
<dbReference type="SFLD" id="SFLDG01386">
    <property type="entry name" value="main_SPASM_domain-containing"/>
    <property type="match status" value="1"/>
</dbReference>
<evidence type="ECO:0000313" key="9">
    <source>
        <dbReference type="EMBL" id="AUX19670.1"/>
    </source>
</evidence>
<dbReference type="PANTHER" id="PTHR11228">
    <property type="entry name" value="RADICAL SAM DOMAIN PROTEIN"/>
    <property type="match status" value="1"/>
</dbReference>
<dbReference type="InterPro" id="IPR013785">
    <property type="entry name" value="Aldolase_TIM"/>
</dbReference>
<dbReference type="Pfam" id="PF13186">
    <property type="entry name" value="SPASM"/>
    <property type="match status" value="1"/>
</dbReference>
<feature type="region of interest" description="Disordered" evidence="7">
    <location>
        <begin position="391"/>
        <end position="413"/>
    </location>
</feature>
<keyword evidence="4" id="KW-0479">Metal-binding</keyword>
<evidence type="ECO:0000256" key="7">
    <source>
        <dbReference type="SAM" id="MobiDB-lite"/>
    </source>
</evidence>
<dbReference type="InterPro" id="IPR007197">
    <property type="entry name" value="rSAM"/>
</dbReference>
<evidence type="ECO:0000256" key="4">
    <source>
        <dbReference type="ARBA" id="ARBA00022723"/>
    </source>
</evidence>
<sequence>MALRRLDVAPGEVFPAYVVWELTLRCDQPCRHCGSRAGAARPSELGTGEALGVVQQLAAMGAREVVLIGGEAYLHEGFLEIIAALEAAGVRPTMTTGGRGITAELSAQMKGAGLHSASVSVDGLERAHDLIRKAPGSHRSAMAALGHLRGAGLLTAANTNINRVNQGDLEALYDRLREQGITAWQVQITSALGRAADRPGMLLQPYDLLDVLPRIAALKRRAFRDGITLMPGNNLGYFGPEEALLRSLREGGRDHFRGCQAGKLVLGIESDGAVKGCPSLQSDAYVGGNLRGRALQEIWDEAPRLAFARARTVDDLWGFCRSCAFAEVCMGGCSFTAHALFGRPGNNPYCHFRARTLAAQGKRERLVPAEPAEGRPFDNGLFELVLEDLDGPDPGLDAPERLVQLTRRPRPRA</sequence>
<comment type="cofactor">
    <cofactor evidence="1">
        <name>[4Fe-4S] cluster</name>
        <dbReference type="ChEBI" id="CHEBI:49883"/>
    </cofactor>
</comment>
<dbReference type="Pfam" id="PF04055">
    <property type="entry name" value="Radical_SAM"/>
    <property type="match status" value="1"/>
</dbReference>
<evidence type="ECO:0000259" key="8">
    <source>
        <dbReference type="PROSITE" id="PS51918"/>
    </source>
</evidence>
<evidence type="ECO:0000256" key="6">
    <source>
        <dbReference type="ARBA" id="ARBA00023014"/>
    </source>
</evidence>
<dbReference type="InterPro" id="IPR058240">
    <property type="entry name" value="rSAM_sf"/>
</dbReference>
<dbReference type="SFLD" id="SFLDS00029">
    <property type="entry name" value="Radical_SAM"/>
    <property type="match status" value="1"/>
</dbReference>
<dbReference type="AlphaFoldDB" id="A0A4P2PT29"/>
<protein>
    <submittedName>
        <fullName evidence="9">Radical SAM/SPASM domain-containing protein</fullName>
    </submittedName>
</protein>
<dbReference type="NCBIfam" id="TIGR04085">
    <property type="entry name" value="rSAM_more_4Fe4S"/>
    <property type="match status" value="1"/>
</dbReference>
<dbReference type="PANTHER" id="PTHR11228:SF7">
    <property type="entry name" value="PQQA PEPTIDE CYCLASE"/>
    <property type="match status" value="1"/>
</dbReference>
<feature type="domain" description="Radical SAM core" evidence="8">
    <location>
        <begin position="12"/>
        <end position="228"/>
    </location>
</feature>
<dbReference type="RefSeq" id="WP_129344299.1">
    <property type="nucleotide sequence ID" value="NZ_CP012670.1"/>
</dbReference>
<keyword evidence="6" id="KW-0411">Iron-sulfur</keyword>
<dbReference type="GO" id="GO:0046872">
    <property type="term" value="F:metal ion binding"/>
    <property type="evidence" value="ECO:0007669"/>
    <property type="project" value="UniProtKB-KW"/>
</dbReference>
<evidence type="ECO:0000256" key="3">
    <source>
        <dbReference type="ARBA" id="ARBA00022691"/>
    </source>
</evidence>
<dbReference type="EMBL" id="CP012670">
    <property type="protein sequence ID" value="AUX19670.1"/>
    <property type="molecule type" value="Genomic_DNA"/>
</dbReference>
<dbReference type="SFLD" id="SFLDG01067">
    <property type="entry name" value="SPASM/twitch_domain_containing"/>
    <property type="match status" value="1"/>
</dbReference>
<keyword evidence="3" id="KW-0949">S-adenosyl-L-methionine</keyword>
<accession>A0A4P2PT29</accession>
<dbReference type="GO" id="GO:0003824">
    <property type="term" value="F:catalytic activity"/>
    <property type="evidence" value="ECO:0007669"/>
    <property type="project" value="InterPro"/>
</dbReference>
<dbReference type="CDD" id="cd01335">
    <property type="entry name" value="Radical_SAM"/>
    <property type="match status" value="1"/>
</dbReference>
<proteinExistence type="predicted"/>
<organism evidence="9 10">
    <name type="scientific">Sorangium cellulosum</name>
    <name type="common">Polyangium cellulosum</name>
    <dbReference type="NCBI Taxonomy" id="56"/>
    <lineage>
        <taxon>Bacteria</taxon>
        <taxon>Pseudomonadati</taxon>
        <taxon>Myxococcota</taxon>
        <taxon>Polyangia</taxon>
        <taxon>Polyangiales</taxon>
        <taxon>Polyangiaceae</taxon>
        <taxon>Sorangium</taxon>
    </lineage>
</organism>
<keyword evidence="5" id="KW-0408">Iron</keyword>
<dbReference type="GO" id="GO:0051539">
    <property type="term" value="F:4 iron, 4 sulfur cluster binding"/>
    <property type="evidence" value="ECO:0007669"/>
    <property type="project" value="UniProtKB-KW"/>
</dbReference>
<gene>
    <name evidence="9" type="ORF">SOCEGT47_001220</name>
</gene>
<reference evidence="9 10" key="1">
    <citation type="submission" date="2015-09" db="EMBL/GenBank/DDBJ databases">
        <title>Sorangium comparison.</title>
        <authorList>
            <person name="Zaburannyi N."/>
            <person name="Bunk B."/>
            <person name="Overmann J."/>
            <person name="Mueller R."/>
        </authorList>
    </citation>
    <scope>NUCLEOTIDE SEQUENCE [LARGE SCALE GENOMIC DNA]</scope>
    <source>
        <strain evidence="9 10">So ceGT47</strain>
    </source>
</reference>
<dbReference type="OrthoDB" id="9782387at2"/>
<dbReference type="InterPro" id="IPR017200">
    <property type="entry name" value="PqqE-like"/>
</dbReference>
<evidence type="ECO:0000256" key="5">
    <source>
        <dbReference type="ARBA" id="ARBA00023004"/>
    </source>
</evidence>
<dbReference type="PROSITE" id="PS51918">
    <property type="entry name" value="RADICAL_SAM"/>
    <property type="match status" value="1"/>
</dbReference>
<evidence type="ECO:0000256" key="2">
    <source>
        <dbReference type="ARBA" id="ARBA00022485"/>
    </source>
</evidence>
<dbReference type="Gene3D" id="3.20.20.70">
    <property type="entry name" value="Aldolase class I"/>
    <property type="match status" value="1"/>
</dbReference>
<dbReference type="PIRSF" id="PIRSF037420">
    <property type="entry name" value="PQQ_syn_pqqE"/>
    <property type="match status" value="1"/>
</dbReference>
<dbReference type="Proteomes" id="UP000295781">
    <property type="component" value="Chromosome"/>
</dbReference>
<evidence type="ECO:0000256" key="1">
    <source>
        <dbReference type="ARBA" id="ARBA00001966"/>
    </source>
</evidence>
<dbReference type="InterPro" id="IPR050377">
    <property type="entry name" value="Radical_SAM_PqqE_MftC-like"/>
</dbReference>
<name>A0A4P2PT29_SORCE</name>
<keyword evidence="2" id="KW-0004">4Fe-4S</keyword>
<dbReference type="SUPFAM" id="SSF102114">
    <property type="entry name" value="Radical SAM enzymes"/>
    <property type="match status" value="1"/>
</dbReference>